<organism evidence="1 2">
    <name type="scientific">Cetraspora pellucida</name>
    <dbReference type="NCBI Taxonomy" id="1433469"/>
    <lineage>
        <taxon>Eukaryota</taxon>
        <taxon>Fungi</taxon>
        <taxon>Fungi incertae sedis</taxon>
        <taxon>Mucoromycota</taxon>
        <taxon>Glomeromycotina</taxon>
        <taxon>Glomeromycetes</taxon>
        <taxon>Diversisporales</taxon>
        <taxon>Gigasporaceae</taxon>
        <taxon>Cetraspora</taxon>
    </lineage>
</organism>
<dbReference type="Proteomes" id="UP000789759">
    <property type="component" value="Unassembled WGS sequence"/>
</dbReference>
<dbReference type="EMBL" id="CAJVQA010009606">
    <property type="protein sequence ID" value="CAG8687752.1"/>
    <property type="molecule type" value="Genomic_DNA"/>
</dbReference>
<gene>
    <name evidence="1" type="ORF">CPELLU_LOCUS11117</name>
</gene>
<reference evidence="1" key="1">
    <citation type="submission" date="2021-06" db="EMBL/GenBank/DDBJ databases">
        <authorList>
            <person name="Kallberg Y."/>
            <person name="Tangrot J."/>
            <person name="Rosling A."/>
        </authorList>
    </citation>
    <scope>NUCLEOTIDE SEQUENCE</scope>
    <source>
        <strain evidence="1">FL966</strain>
    </source>
</reference>
<keyword evidence="2" id="KW-1185">Reference proteome</keyword>
<feature type="non-terminal residue" evidence="1">
    <location>
        <position position="136"/>
    </location>
</feature>
<name>A0A9N9ERB1_9GLOM</name>
<evidence type="ECO:0000313" key="2">
    <source>
        <dbReference type="Proteomes" id="UP000789759"/>
    </source>
</evidence>
<proteinExistence type="predicted"/>
<comment type="caution">
    <text evidence="1">The sequence shown here is derived from an EMBL/GenBank/DDBJ whole genome shotgun (WGS) entry which is preliminary data.</text>
</comment>
<accession>A0A9N9ERB1</accession>
<evidence type="ECO:0000313" key="1">
    <source>
        <dbReference type="EMBL" id="CAG8687752.1"/>
    </source>
</evidence>
<sequence length="136" mass="15732">MPSENIKPISQYILDANSIPKNKTLSHIRYATNKYYELNPNLIQKESQASSSIQLDNELSDDEFEEFDNEEFDSDQISIYRTTNIAESTDATEAFENLLVRSASNIEKYLSYYEKHLTDYSFPAPDYSLGEDAKEY</sequence>
<dbReference type="AlphaFoldDB" id="A0A9N9ERB1"/>
<dbReference type="OrthoDB" id="2479577at2759"/>
<protein>
    <submittedName>
        <fullName evidence="1">8118_t:CDS:1</fullName>
    </submittedName>
</protein>